<evidence type="ECO:0000313" key="1">
    <source>
        <dbReference type="EMBL" id="KDR70492.1"/>
    </source>
</evidence>
<protein>
    <submittedName>
        <fullName evidence="1">Uncharacterized protein</fullName>
    </submittedName>
</protein>
<dbReference type="EMBL" id="KL142397">
    <property type="protein sequence ID" value="KDR70492.1"/>
    <property type="molecule type" value="Genomic_DNA"/>
</dbReference>
<sequence>MVSSRTCGRRRSPPSRRTSFPWTLLTPFPSHPGVPRCCAVIPPSLLVILPSVPPSLPARALPCAPRCWNTAHTPPKANVKPNSKACACGTTPAGLVVWGRGRRCCWTNVDTLTGV</sequence>
<keyword evidence="2" id="KW-1185">Reference proteome</keyword>
<dbReference type="AlphaFoldDB" id="A0A067SKH4"/>
<proteinExistence type="predicted"/>
<reference evidence="2" key="1">
    <citation type="journal article" date="2014" name="Proc. Natl. Acad. Sci. U.S.A.">
        <title>Extensive sampling of basidiomycete genomes demonstrates inadequacy of the white-rot/brown-rot paradigm for wood decay fungi.</title>
        <authorList>
            <person name="Riley R."/>
            <person name="Salamov A.A."/>
            <person name="Brown D.W."/>
            <person name="Nagy L.G."/>
            <person name="Floudas D."/>
            <person name="Held B.W."/>
            <person name="Levasseur A."/>
            <person name="Lombard V."/>
            <person name="Morin E."/>
            <person name="Otillar R."/>
            <person name="Lindquist E.A."/>
            <person name="Sun H."/>
            <person name="LaButti K.M."/>
            <person name="Schmutz J."/>
            <person name="Jabbour D."/>
            <person name="Luo H."/>
            <person name="Baker S.E."/>
            <person name="Pisabarro A.G."/>
            <person name="Walton J.D."/>
            <person name="Blanchette R.A."/>
            <person name="Henrissat B."/>
            <person name="Martin F."/>
            <person name="Cullen D."/>
            <person name="Hibbett D.S."/>
            <person name="Grigoriev I.V."/>
        </authorList>
    </citation>
    <scope>NUCLEOTIDE SEQUENCE [LARGE SCALE GENOMIC DNA]</scope>
    <source>
        <strain evidence="2">CBS 339.88</strain>
    </source>
</reference>
<dbReference type="Proteomes" id="UP000027222">
    <property type="component" value="Unassembled WGS sequence"/>
</dbReference>
<name>A0A067SKH4_GALM3</name>
<gene>
    <name evidence="1" type="ORF">GALMADRAFT_230103</name>
</gene>
<dbReference type="HOGENOM" id="CLU_2109227_0_0_1"/>
<accession>A0A067SKH4</accession>
<organism evidence="1 2">
    <name type="scientific">Galerina marginata (strain CBS 339.88)</name>
    <dbReference type="NCBI Taxonomy" id="685588"/>
    <lineage>
        <taxon>Eukaryota</taxon>
        <taxon>Fungi</taxon>
        <taxon>Dikarya</taxon>
        <taxon>Basidiomycota</taxon>
        <taxon>Agaricomycotina</taxon>
        <taxon>Agaricomycetes</taxon>
        <taxon>Agaricomycetidae</taxon>
        <taxon>Agaricales</taxon>
        <taxon>Agaricineae</taxon>
        <taxon>Strophariaceae</taxon>
        <taxon>Galerina</taxon>
    </lineage>
</organism>
<evidence type="ECO:0000313" key="2">
    <source>
        <dbReference type="Proteomes" id="UP000027222"/>
    </source>
</evidence>